<gene>
    <name evidence="2" type="ORF">AAF712_016357</name>
</gene>
<sequence length="236" mass="26183">MLTLYDLGPTKFPQHIGGSPHVRKIIFALNYKKLPFKLDAISINSLELTAKSLGATPTDKHPDGSPKYTVPFLHDSDKNRVVSDSFAIAEYLDEAYPDTPRLIAEGTAKAQNDLINAREAAIGILLPITYPKVFSLWSEDARALYRGRGAPLELTLSPEEQKELWAEGRKAFEEAEKQHGGDNDYFFADLALAGFAWSGRYPFGEESSEWGELKSWAGGKVGRVTDAVVEYKSQML</sequence>
<evidence type="ECO:0000313" key="3">
    <source>
        <dbReference type="Proteomes" id="UP001437256"/>
    </source>
</evidence>
<evidence type="ECO:0000259" key="1">
    <source>
        <dbReference type="PROSITE" id="PS50404"/>
    </source>
</evidence>
<dbReference type="InterPro" id="IPR004045">
    <property type="entry name" value="Glutathione_S-Trfase_N"/>
</dbReference>
<dbReference type="Pfam" id="PF13409">
    <property type="entry name" value="GST_N_2"/>
    <property type="match status" value="1"/>
</dbReference>
<dbReference type="PROSITE" id="PS50404">
    <property type="entry name" value="GST_NTER"/>
    <property type="match status" value="1"/>
</dbReference>
<dbReference type="Pfam" id="PF22041">
    <property type="entry name" value="GST_C_7"/>
    <property type="match status" value="1"/>
</dbReference>
<dbReference type="InterPro" id="IPR054416">
    <property type="entry name" value="GST_UstS-like_C"/>
</dbReference>
<dbReference type="Gene3D" id="1.20.1050.10">
    <property type="match status" value="1"/>
</dbReference>
<evidence type="ECO:0000313" key="2">
    <source>
        <dbReference type="EMBL" id="KAL0057022.1"/>
    </source>
</evidence>
<keyword evidence="3" id="KW-1185">Reference proteome</keyword>
<dbReference type="InterPro" id="IPR036249">
    <property type="entry name" value="Thioredoxin-like_sf"/>
</dbReference>
<accession>A0ABR2Z6W6</accession>
<feature type="domain" description="GST N-terminal" evidence="1">
    <location>
        <begin position="9"/>
        <end position="100"/>
    </location>
</feature>
<organism evidence="2 3">
    <name type="scientific">Marasmius tenuissimus</name>
    <dbReference type="NCBI Taxonomy" id="585030"/>
    <lineage>
        <taxon>Eukaryota</taxon>
        <taxon>Fungi</taxon>
        <taxon>Dikarya</taxon>
        <taxon>Basidiomycota</taxon>
        <taxon>Agaricomycotina</taxon>
        <taxon>Agaricomycetes</taxon>
        <taxon>Agaricomycetidae</taxon>
        <taxon>Agaricales</taxon>
        <taxon>Marasmiineae</taxon>
        <taxon>Marasmiaceae</taxon>
        <taxon>Marasmius</taxon>
    </lineage>
</organism>
<protein>
    <recommendedName>
        <fullName evidence="1">GST N-terminal domain-containing protein</fullName>
    </recommendedName>
</protein>
<name>A0ABR2Z6W6_9AGAR</name>
<reference evidence="2 3" key="1">
    <citation type="submission" date="2024-05" db="EMBL/GenBank/DDBJ databases">
        <title>A draft genome resource for the thread blight pathogen Marasmius tenuissimus strain MS-2.</title>
        <authorList>
            <person name="Yulfo-Soto G.E."/>
            <person name="Baruah I.K."/>
            <person name="Amoako-Attah I."/>
            <person name="Bukari Y."/>
            <person name="Meinhardt L.W."/>
            <person name="Bailey B.A."/>
            <person name="Cohen S.P."/>
        </authorList>
    </citation>
    <scope>NUCLEOTIDE SEQUENCE [LARGE SCALE GENOMIC DNA]</scope>
    <source>
        <strain evidence="2 3">MS-2</strain>
    </source>
</reference>
<dbReference type="EMBL" id="JBBXMP010000745">
    <property type="protein sequence ID" value="KAL0057022.1"/>
    <property type="molecule type" value="Genomic_DNA"/>
</dbReference>
<proteinExistence type="predicted"/>
<dbReference type="Proteomes" id="UP001437256">
    <property type="component" value="Unassembled WGS sequence"/>
</dbReference>
<comment type="caution">
    <text evidence="2">The sequence shown here is derived from an EMBL/GenBank/DDBJ whole genome shotgun (WGS) entry which is preliminary data.</text>
</comment>
<dbReference type="SUPFAM" id="SSF52833">
    <property type="entry name" value="Thioredoxin-like"/>
    <property type="match status" value="1"/>
</dbReference>
<dbReference type="Gene3D" id="3.40.30.10">
    <property type="entry name" value="Glutaredoxin"/>
    <property type="match status" value="1"/>
</dbReference>